<feature type="non-terminal residue" evidence="12">
    <location>
        <position position="746"/>
    </location>
</feature>
<comment type="subcellular location">
    <subcellularLocation>
        <location evidence="1 9">Cell membrane</location>
        <topology evidence="1 9">Multi-pass membrane protein</topology>
    </subcellularLocation>
</comment>
<dbReference type="SUPFAM" id="SSF161098">
    <property type="entry name" value="MetI-like"/>
    <property type="match status" value="1"/>
</dbReference>
<dbReference type="PROSITE" id="PS01039">
    <property type="entry name" value="SBP_BACTERIAL_3"/>
    <property type="match status" value="1"/>
</dbReference>
<evidence type="ECO:0000256" key="5">
    <source>
        <dbReference type="ARBA" id="ARBA00022692"/>
    </source>
</evidence>
<feature type="transmembrane region" description="Helical" evidence="9">
    <location>
        <begin position="580"/>
        <end position="605"/>
    </location>
</feature>
<dbReference type="InterPro" id="IPR010065">
    <property type="entry name" value="AA_ABC_transptr_permease_3TM"/>
</dbReference>
<dbReference type="CDD" id="cd06261">
    <property type="entry name" value="TM_PBP2"/>
    <property type="match status" value="1"/>
</dbReference>
<comment type="similarity">
    <text evidence="9">Belongs to the binding-protein-dependent transport system permease family.</text>
</comment>
<comment type="caution">
    <text evidence="12">The sequence shown here is derived from an EMBL/GenBank/DDBJ whole genome shotgun (WGS) entry which is preliminary data.</text>
</comment>
<dbReference type="NCBIfam" id="TIGR01726">
    <property type="entry name" value="HEQRo_perm_3TM"/>
    <property type="match status" value="1"/>
</dbReference>
<feature type="transmembrane region" description="Helical" evidence="9">
    <location>
        <begin position="712"/>
        <end position="736"/>
    </location>
</feature>
<evidence type="ECO:0000313" key="13">
    <source>
        <dbReference type="Proteomes" id="UP000824178"/>
    </source>
</evidence>
<evidence type="ECO:0000256" key="2">
    <source>
        <dbReference type="ARBA" id="ARBA00010333"/>
    </source>
</evidence>
<evidence type="ECO:0000256" key="9">
    <source>
        <dbReference type="RuleBase" id="RU363032"/>
    </source>
</evidence>
<feature type="domain" description="ABC transmembrane type-1" evidence="11">
    <location>
        <begin position="546"/>
        <end position="733"/>
    </location>
</feature>
<evidence type="ECO:0000256" key="6">
    <source>
        <dbReference type="ARBA" id="ARBA00022729"/>
    </source>
</evidence>
<dbReference type="Proteomes" id="UP000824178">
    <property type="component" value="Unassembled WGS sequence"/>
</dbReference>
<name>A0A9E2KKJ0_9FIRM</name>
<dbReference type="InterPro" id="IPR000515">
    <property type="entry name" value="MetI-like"/>
</dbReference>
<dbReference type="Gene3D" id="3.40.190.10">
    <property type="entry name" value="Periplasmic binding protein-like II"/>
    <property type="match status" value="4"/>
</dbReference>
<dbReference type="EMBL" id="JAHLFH010000081">
    <property type="protein sequence ID" value="MBU3819514.1"/>
    <property type="molecule type" value="Genomic_DNA"/>
</dbReference>
<evidence type="ECO:0000256" key="1">
    <source>
        <dbReference type="ARBA" id="ARBA00004651"/>
    </source>
</evidence>
<reference evidence="12" key="1">
    <citation type="journal article" date="2021" name="PeerJ">
        <title>Extensive microbial diversity within the chicken gut microbiome revealed by metagenomics and culture.</title>
        <authorList>
            <person name="Gilroy R."/>
            <person name="Ravi A."/>
            <person name="Getino M."/>
            <person name="Pursley I."/>
            <person name="Horton D.L."/>
            <person name="Alikhan N.F."/>
            <person name="Baker D."/>
            <person name="Gharbi K."/>
            <person name="Hall N."/>
            <person name="Watson M."/>
            <person name="Adriaenssens E.M."/>
            <person name="Foster-Nyarko E."/>
            <person name="Jarju S."/>
            <person name="Secka A."/>
            <person name="Antonio M."/>
            <person name="Oren A."/>
            <person name="Chaudhuri R.R."/>
            <person name="La Ragione R."/>
            <person name="Hildebrand F."/>
            <person name="Pallen M.J."/>
        </authorList>
    </citation>
    <scope>NUCLEOTIDE SEQUENCE</scope>
    <source>
        <strain evidence="12">742</strain>
    </source>
</reference>
<dbReference type="GO" id="GO:0043190">
    <property type="term" value="C:ATP-binding cassette (ABC) transporter complex"/>
    <property type="evidence" value="ECO:0007669"/>
    <property type="project" value="InterPro"/>
</dbReference>
<dbReference type="Gene3D" id="1.10.3720.10">
    <property type="entry name" value="MetI-like"/>
    <property type="match status" value="1"/>
</dbReference>
<keyword evidence="5 9" id="KW-0812">Transmembrane</keyword>
<keyword evidence="4" id="KW-1003">Cell membrane</keyword>
<comment type="similarity">
    <text evidence="2">Belongs to the bacterial solute-binding protein 3 family.</text>
</comment>
<keyword evidence="6 10" id="KW-0732">Signal</keyword>
<accession>A0A9E2KKJ0</accession>
<dbReference type="PROSITE" id="PS50928">
    <property type="entry name" value="ABC_TM1"/>
    <property type="match status" value="1"/>
</dbReference>
<proteinExistence type="inferred from homology"/>
<reference evidence="12" key="2">
    <citation type="submission" date="2021-04" db="EMBL/GenBank/DDBJ databases">
        <authorList>
            <person name="Gilroy R."/>
        </authorList>
    </citation>
    <scope>NUCLEOTIDE SEQUENCE</scope>
    <source>
        <strain evidence="12">742</strain>
    </source>
</reference>
<dbReference type="InterPro" id="IPR001638">
    <property type="entry name" value="Solute-binding_3/MltF_N"/>
</dbReference>
<keyword evidence="7 9" id="KW-1133">Transmembrane helix</keyword>
<dbReference type="Pfam" id="PF00528">
    <property type="entry name" value="BPD_transp_1"/>
    <property type="match status" value="1"/>
</dbReference>
<dbReference type="GO" id="GO:0015276">
    <property type="term" value="F:ligand-gated monoatomic ion channel activity"/>
    <property type="evidence" value="ECO:0007669"/>
    <property type="project" value="InterPro"/>
</dbReference>
<organism evidence="12 13">
    <name type="scientific">Candidatus Faecalibacterium intestinavium</name>
    <dbReference type="NCBI Taxonomy" id="2838580"/>
    <lineage>
        <taxon>Bacteria</taxon>
        <taxon>Bacillati</taxon>
        <taxon>Bacillota</taxon>
        <taxon>Clostridia</taxon>
        <taxon>Eubacteriales</taxon>
        <taxon>Oscillospiraceae</taxon>
        <taxon>Faecalibacterium</taxon>
    </lineage>
</organism>
<evidence type="ECO:0000313" key="12">
    <source>
        <dbReference type="EMBL" id="MBU3819514.1"/>
    </source>
</evidence>
<feature type="chain" id="PRO_5039462232" evidence="10">
    <location>
        <begin position="28"/>
        <end position="746"/>
    </location>
</feature>
<dbReference type="SMART" id="SM00062">
    <property type="entry name" value="PBPb"/>
    <property type="match status" value="2"/>
</dbReference>
<evidence type="ECO:0000256" key="4">
    <source>
        <dbReference type="ARBA" id="ARBA00022475"/>
    </source>
</evidence>
<feature type="transmembrane region" description="Helical" evidence="9">
    <location>
        <begin position="611"/>
        <end position="629"/>
    </location>
</feature>
<evidence type="ECO:0000256" key="7">
    <source>
        <dbReference type="ARBA" id="ARBA00022989"/>
    </source>
</evidence>
<dbReference type="PANTHER" id="PTHR35936">
    <property type="entry name" value="MEMBRANE-BOUND LYTIC MUREIN TRANSGLYCOSYLASE F"/>
    <property type="match status" value="1"/>
</dbReference>
<gene>
    <name evidence="12" type="ORF">H9864_03965</name>
</gene>
<dbReference type="InterPro" id="IPR035906">
    <property type="entry name" value="MetI-like_sf"/>
</dbReference>
<dbReference type="PROSITE" id="PS51257">
    <property type="entry name" value="PROKAR_LIPOPROTEIN"/>
    <property type="match status" value="1"/>
</dbReference>
<evidence type="ECO:0000259" key="11">
    <source>
        <dbReference type="PROSITE" id="PS50928"/>
    </source>
</evidence>
<protein>
    <submittedName>
        <fullName evidence="12">ABC transporter permease subunit</fullName>
    </submittedName>
</protein>
<sequence>MKRRAVFRALPVCLALLLALLAAGCAAQTRENPSITEIRQLDGQTIGVMTGSTFDQHTDTYIHDAEKAYYTSYADMALAVEEGKIAGFLMDEPMARVLCAENPAVTRLKEYLTEDGYAFAFPKTEKGALLRDQMNEFLARIEADGTLAEIEEIWFGTDESLQVVEDWTALPAENGTLEFAAKASSAPFAYIKDGGTVGYDVDIMVRFCKEYGYGMNLHNVELTSFIAGIEAGKYDLGAAGFTVTEERAEKVYFSEPDYRGGIVVVVAAPQAGAARFETLADFEGTTLGGLTGTYQDQLAKSVIPGIEIQYYDDLASMMLALGNGYIDGALNDMPLAKLAVARQPNLTIFPETLAPDSYGIGLAKDSPLTEPVSEIVERFRADGTLDALEAKWLGADETAKTIELEAYDASNGVLRYAHDPSMEPMSYVGEGGESLGYEVELAALIAKELGMELEITQANFNALMPMLVSDRADMVSGSISITEERKQSIDFAPAHYTGGVVLMVRSEDLGLAAAAEEDAGVWAGLRESFRRTFLEENRWQMILSGLGVTVVISLCAAAAGTVLGFGLCMVRRSRYRAASVLAAALIRLIQGIPSLVLLMVLYYIVFASTRLSGVVIAILAFSINFGVYVSEMIRTGIDAVDRGQWEAAAALGFGRAKTFTKIIAPQAARHILPVYKGELISMVKMTSVVGYIAVEDLTKATDLIRSRTFEAFFPLIVTTVLYFLLAWALTSLLQLAELRIDPKRRP</sequence>
<dbReference type="InterPro" id="IPR001320">
    <property type="entry name" value="Iontro_rcpt_C"/>
</dbReference>
<feature type="signal peptide" evidence="10">
    <location>
        <begin position="1"/>
        <end position="27"/>
    </location>
</feature>
<evidence type="ECO:0000256" key="10">
    <source>
        <dbReference type="SAM" id="SignalP"/>
    </source>
</evidence>
<keyword evidence="3 9" id="KW-0813">Transport</keyword>
<dbReference type="Pfam" id="PF00497">
    <property type="entry name" value="SBP_bac_3"/>
    <property type="match status" value="2"/>
</dbReference>
<evidence type="ECO:0000256" key="8">
    <source>
        <dbReference type="ARBA" id="ARBA00023136"/>
    </source>
</evidence>
<feature type="transmembrane region" description="Helical" evidence="9">
    <location>
        <begin position="541"/>
        <end position="568"/>
    </location>
</feature>
<keyword evidence="8 9" id="KW-0472">Membrane</keyword>
<dbReference type="SMART" id="SM00079">
    <property type="entry name" value="PBPe"/>
    <property type="match status" value="1"/>
</dbReference>
<dbReference type="SUPFAM" id="SSF53850">
    <property type="entry name" value="Periplasmic binding protein-like II"/>
    <property type="match status" value="3"/>
</dbReference>
<dbReference type="InterPro" id="IPR018313">
    <property type="entry name" value="SBP_3_CS"/>
</dbReference>
<dbReference type="AlphaFoldDB" id="A0A9E2KKJ0"/>
<evidence type="ECO:0000256" key="3">
    <source>
        <dbReference type="ARBA" id="ARBA00022448"/>
    </source>
</evidence>